<dbReference type="FunFam" id="3.90.190.20:FF:000006">
    <property type="entry name" value="UDP-N-acetylmuramoyl-L-alanyl-D-glutamate--2,6-diaminopimelate ligase"/>
    <property type="match status" value="1"/>
</dbReference>
<keyword evidence="2 13" id="KW-0132">Cell division</keyword>
<dbReference type="GO" id="GO:0008765">
    <property type="term" value="F:UDP-N-acetylmuramoylalanyl-D-glutamate-2,6-diaminopimelate ligase activity"/>
    <property type="evidence" value="ECO:0007669"/>
    <property type="project" value="UniProtKB-UniRule"/>
</dbReference>
<keyword evidence="19" id="KW-1185">Reference proteome</keyword>
<protein>
    <recommendedName>
        <fullName evidence="9 13">UDP-N-acetylmuramoyl-L-alanyl-D-glutamate--2,6-diaminopimelate ligase</fullName>
        <ecNumber evidence="8 13">6.3.2.13</ecNumber>
    </recommendedName>
    <alternativeName>
        <fullName evidence="10 13">Meso-A2pm-adding enzyme</fullName>
    </alternativeName>
    <alternativeName>
        <fullName evidence="11 13">Meso-diaminopimelate-adding enzyme</fullName>
    </alternativeName>
    <alternativeName>
        <fullName evidence="12 13">UDP-MurNAc-L-Ala-D-Glu:meso-diaminopimelate ligase</fullName>
    </alternativeName>
    <alternativeName>
        <fullName evidence="13">UDP-MurNAc-tripeptide synthetase</fullName>
    </alternativeName>
    <alternativeName>
        <fullName evidence="13">UDP-N-acetylmuramyl-tripeptide synthetase</fullName>
    </alternativeName>
</protein>
<feature type="domain" description="Mur ligase N-terminal catalytic" evidence="15">
    <location>
        <begin position="30"/>
        <end position="110"/>
    </location>
</feature>
<dbReference type="GO" id="GO:0005524">
    <property type="term" value="F:ATP binding"/>
    <property type="evidence" value="ECO:0007669"/>
    <property type="project" value="UniProtKB-UniRule"/>
</dbReference>
<dbReference type="RefSeq" id="WP_078482474.1">
    <property type="nucleotide sequence ID" value="NZ_MPRL01000005.1"/>
</dbReference>
<feature type="binding site" evidence="13">
    <location>
        <position position="36"/>
    </location>
    <ligand>
        <name>UDP-N-acetyl-alpha-D-muramoyl-L-alanyl-D-glutamate</name>
        <dbReference type="ChEBI" id="CHEBI:83900"/>
    </ligand>
</feature>
<feature type="binding site" evidence="13">
    <location>
        <position position="398"/>
    </location>
    <ligand>
        <name>meso-2,6-diaminopimelate</name>
        <dbReference type="ChEBI" id="CHEBI:57791"/>
    </ligand>
</feature>
<keyword evidence="4 13" id="KW-0573">Peptidoglycan synthesis</keyword>
<evidence type="ECO:0000256" key="9">
    <source>
        <dbReference type="ARBA" id="ARBA00072883"/>
    </source>
</evidence>
<evidence type="ECO:0000256" key="7">
    <source>
        <dbReference type="ARBA" id="ARBA00050251"/>
    </source>
</evidence>
<feature type="binding site" evidence="13">
    <location>
        <position position="201"/>
    </location>
    <ligand>
        <name>UDP-N-acetyl-alpha-D-muramoyl-L-alanyl-D-glutamate</name>
        <dbReference type="ChEBI" id="CHEBI:83900"/>
    </ligand>
</feature>
<evidence type="ECO:0000256" key="1">
    <source>
        <dbReference type="ARBA" id="ARBA00005898"/>
    </source>
</evidence>
<dbReference type="InterPro" id="IPR004101">
    <property type="entry name" value="Mur_ligase_C"/>
</dbReference>
<dbReference type="SUPFAM" id="SSF53244">
    <property type="entry name" value="MurD-like peptide ligases, peptide-binding domain"/>
    <property type="match status" value="1"/>
</dbReference>
<dbReference type="Gene3D" id="3.90.190.20">
    <property type="entry name" value="Mur ligase, C-terminal domain"/>
    <property type="match status" value="1"/>
</dbReference>
<evidence type="ECO:0000256" key="14">
    <source>
        <dbReference type="RuleBase" id="RU004135"/>
    </source>
</evidence>
<accession>A0A1T2L9V3</accession>
<comment type="similarity">
    <text evidence="1 13">Belongs to the MurCDEF family. MurE subfamily.</text>
</comment>
<dbReference type="PANTHER" id="PTHR23135:SF4">
    <property type="entry name" value="UDP-N-ACETYLMURAMOYL-L-ALANYL-D-GLUTAMATE--2,6-DIAMINOPIMELATE LIGASE MURE HOMOLOG, CHLOROPLASTIC"/>
    <property type="match status" value="1"/>
</dbReference>
<dbReference type="AlphaFoldDB" id="A0A1T2L9V3"/>
<feature type="modified residue" description="N6-carboxylysine" evidence="13">
    <location>
        <position position="233"/>
    </location>
</feature>
<feature type="binding site" evidence="13">
    <location>
        <position position="477"/>
    </location>
    <ligand>
        <name>meso-2,6-diaminopimelate</name>
        <dbReference type="ChEBI" id="CHEBI:57791"/>
    </ligand>
</feature>
<comment type="function">
    <text evidence="13">Catalyzes the addition of meso-diaminopimelic acid to the nucleotide precursor UDP-N-acetylmuramoyl-L-alanyl-D-glutamate (UMAG) in the biosynthesis of bacterial cell-wall peptidoglycan.</text>
</comment>
<comment type="pathway">
    <text evidence="13 14">Cell wall biogenesis; peptidoglycan biosynthesis.</text>
</comment>
<dbReference type="GO" id="GO:0000287">
    <property type="term" value="F:magnesium ion binding"/>
    <property type="evidence" value="ECO:0007669"/>
    <property type="project" value="UniProtKB-UniRule"/>
</dbReference>
<organism evidence="18 19">
    <name type="scientific">Solemya pervernicosa gill symbiont</name>
    <dbReference type="NCBI Taxonomy" id="642797"/>
    <lineage>
        <taxon>Bacteria</taxon>
        <taxon>Pseudomonadati</taxon>
        <taxon>Pseudomonadota</taxon>
        <taxon>Gammaproteobacteria</taxon>
        <taxon>sulfur-oxidizing symbionts</taxon>
    </lineage>
</organism>
<gene>
    <name evidence="13" type="primary">murE</name>
    <name evidence="18" type="ORF">BOW53_02325</name>
</gene>
<dbReference type="InterPro" id="IPR005761">
    <property type="entry name" value="UDP-N-AcMur-Glu-dNH2Pim_ligase"/>
</dbReference>
<dbReference type="InterPro" id="IPR013221">
    <property type="entry name" value="Mur_ligase_cen"/>
</dbReference>
<comment type="subcellular location">
    <subcellularLocation>
        <location evidence="13 14">Cytoplasm</location>
    </subcellularLocation>
</comment>
<evidence type="ECO:0000256" key="6">
    <source>
        <dbReference type="ARBA" id="ARBA00023316"/>
    </source>
</evidence>
<reference evidence="18 19" key="1">
    <citation type="submission" date="2016-11" db="EMBL/GenBank/DDBJ databases">
        <title>Mixed transmission modes and dynamic genome evolution in an obligate animal-bacterial symbiosis.</title>
        <authorList>
            <person name="Russell S.L."/>
            <person name="Corbett-Detig R.B."/>
            <person name="Cavanaugh C.M."/>
        </authorList>
    </citation>
    <scope>NUCLEOTIDE SEQUENCE [LARGE SCALE GENOMIC DNA]</scope>
    <source>
        <strain evidence="18">Sveles-Q1</strain>
    </source>
</reference>
<evidence type="ECO:0000256" key="8">
    <source>
        <dbReference type="ARBA" id="ARBA00066633"/>
    </source>
</evidence>
<evidence type="ECO:0000256" key="5">
    <source>
        <dbReference type="ARBA" id="ARBA00023306"/>
    </source>
</evidence>
<dbReference type="EC" id="6.3.2.13" evidence="8 13"/>
<dbReference type="UniPathway" id="UPA00219"/>
<feature type="domain" description="Mur ligase C-terminal" evidence="16">
    <location>
        <begin position="349"/>
        <end position="475"/>
    </location>
</feature>
<dbReference type="GO" id="GO:0071555">
    <property type="term" value="P:cell wall organization"/>
    <property type="evidence" value="ECO:0007669"/>
    <property type="project" value="UniProtKB-KW"/>
</dbReference>
<evidence type="ECO:0000256" key="10">
    <source>
        <dbReference type="ARBA" id="ARBA00075482"/>
    </source>
</evidence>
<dbReference type="EMBL" id="MPRL01000005">
    <property type="protein sequence ID" value="OOZ41850.1"/>
    <property type="molecule type" value="Genomic_DNA"/>
</dbReference>
<dbReference type="InterPro" id="IPR000713">
    <property type="entry name" value="Mur_ligase_N"/>
</dbReference>
<dbReference type="HAMAP" id="MF_00208">
    <property type="entry name" value="MurE"/>
    <property type="match status" value="1"/>
</dbReference>
<dbReference type="GO" id="GO:0008360">
    <property type="term" value="P:regulation of cell shape"/>
    <property type="evidence" value="ECO:0007669"/>
    <property type="project" value="UniProtKB-KW"/>
</dbReference>
<dbReference type="Pfam" id="PF08245">
    <property type="entry name" value="Mur_ligase_M"/>
    <property type="match status" value="1"/>
</dbReference>
<dbReference type="GO" id="GO:0051301">
    <property type="term" value="P:cell division"/>
    <property type="evidence" value="ECO:0007669"/>
    <property type="project" value="UniProtKB-KW"/>
</dbReference>
<feature type="domain" description="Mur ligase central" evidence="17">
    <location>
        <begin position="122"/>
        <end position="326"/>
    </location>
</feature>
<dbReference type="NCBIfam" id="TIGR01085">
    <property type="entry name" value="murE"/>
    <property type="match status" value="1"/>
</dbReference>
<evidence type="ECO:0000313" key="18">
    <source>
        <dbReference type="EMBL" id="OOZ41850.1"/>
    </source>
</evidence>
<dbReference type="OrthoDB" id="9800958at2"/>
<name>A0A1T2L9V3_9GAMM</name>
<evidence type="ECO:0000256" key="4">
    <source>
        <dbReference type="ARBA" id="ARBA00022984"/>
    </source>
</evidence>
<proteinExistence type="inferred from homology"/>
<keyword evidence="5 13" id="KW-0131">Cell cycle</keyword>
<feature type="binding site" evidence="13">
    <location>
        <begin position="422"/>
        <end position="425"/>
    </location>
    <ligand>
        <name>meso-2,6-diaminopimelate</name>
        <dbReference type="ChEBI" id="CHEBI:57791"/>
    </ligand>
</feature>
<dbReference type="GO" id="GO:0009252">
    <property type="term" value="P:peptidoglycan biosynthetic process"/>
    <property type="evidence" value="ECO:0007669"/>
    <property type="project" value="UniProtKB-UniRule"/>
</dbReference>
<dbReference type="InterPro" id="IPR036565">
    <property type="entry name" value="Mur-like_cat_sf"/>
</dbReference>
<sequence length="503" mass="53488">MMVAEQIRTGQMLGSLLEGIVVVSAADDVEISALALDSRAVESGTLFCACAGSREHGVNHAAAAHAAGAVAILWEPAEGIDGEALSALPTTVIAVEGLSQRLGEIAARFYGHPSHGMVVTGITGTNGKSSTAHYVAAGLDSDASPCGVIGTLGNGRVGSLSEATHTTPDAISLQRLLAEMRDSGIDQVAMEVSSHALEQGRVNGVEFDLALWTNLSRDHLDYHGDMSNYAAAKRRLFAMPGLRAAVINGDDENGCELLTSLTELESVSYGFSDAARSGDRYVVGSNLQLSGEGMSFDIDSSWGQVRLRTDQLGRFNASNLLGALAALLVIGLPFGEAISRIGSVPTVTGRMERFSVADSPLVVVDYAHTPDALEQALAALRDHCDGRLWAVFGCGGDRDRGKRLEMGAVAEQFADYVVVTDDNPRSEDPLRIVIEILNGMDNPDSVYIKRDRGEAIAFALFHAKPQDIVLVAGKGHENYQQIGDERRPFSDRNEVERLLGERG</sequence>
<dbReference type="InterPro" id="IPR035911">
    <property type="entry name" value="MurE/MurF_N"/>
</dbReference>
<evidence type="ECO:0000256" key="11">
    <source>
        <dbReference type="ARBA" id="ARBA00076158"/>
    </source>
</evidence>
<keyword evidence="6 13" id="KW-0961">Cell wall biogenesis/degradation</keyword>
<feature type="binding site" evidence="13">
    <location>
        <position position="473"/>
    </location>
    <ligand>
        <name>meso-2,6-diaminopimelate</name>
        <dbReference type="ChEBI" id="CHEBI:57791"/>
    </ligand>
</feature>
<evidence type="ECO:0000313" key="19">
    <source>
        <dbReference type="Proteomes" id="UP000191110"/>
    </source>
</evidence>
<feature type="binding site" evidence="13">
    <location>
        <begin position="166"/>
        <end position="167"/>
    </location>
    <ligand>
        <name>UDP-N-acetyl-alpha-D-muramoyl-L-alanyl-D-glutamate</name>
        <dbReference type="ChEBI" id="CHEBI:83900"/>
    </ligand>
</feature>
<keyword evidence="13" id="KW-0067">ATP-binding</keyword>
<dbReference type="InterPro" id="IPR036615">
    <property type="entry name" value="Mur_ligase_C_dom_sf"/>
</dbReference>
<evidence type="ECO:0000259" key="15">
    <source>
        <dbReference type="Pfam" id="PF01225"/>
    </source>
</evidence>
<dbReference type="Gene3D" id="3.40.1190.10">
    <property type="entry name" value="Mur-like, catalytic domain"/>
    <property type="match status" value="1"/>
</dbReference>
<keyword evidence="3 13" id="KW-0133">Cell shape</keyword>
<feature type="binding site" evidence="13">
    <location>
        <position position="193"/>
    </location>
    <ligand>
        <name>UDP-N-acetyl-alpha-D-muramoyl-L-alanyl-D-glutamate</name>
        <dbReference type="ChEBI" id="CHEBI:83900"/>
    </ligand>
</feature>
<evidence type="ECO:0000256" key="13">
    <source>
        <dbReference type="HAMAP-Rule" id="MF_00208"/>
    </source>
</evidence>
<feature type="binding site" evidence="13">
    <location>
        <begin position="124"/>
        <end position="130"/>
    </location>
    <ligand>
        <name>ATP</name>
        <dbReference type="ChEBI" id="CHEBI:30616"/>
    </ligand>
</feature>
<comment type="cofactor">
    <cofactor evidence="13">
        <name>Mg(2+)</name>
        <dbReference type="ChEBI" id="CHEBI:18420"/>
    </cofactor>
</comment>
<comment type="catalytic activity">
    <reaction evidence="7 13">
        <text>UDP-N-acetyl-alpha-D-muramoyl-L-alanyl-D-glutamate + meso-2,6-diaminopimelate + ATP = UDP-N-acetyl-alpha-D-muramoyl-L-alanyl-gamma-D-glutamyl-meso-2,6-diaminopimelate + ADP + phosphate + H(+)</text>
        <dbReference type="Rhea" id="RHEA:23676"/>
        <dbReference type="ChEBI" id="CHEBI:15378"/>
        <dbReference type="ChEBI" id="CHEBI:30616"/>
        <dbReference type="ChEBI" id="CHEBI:43474"/>
        <dbReference type="ChEBI" id="CHEBI:57791"/>
        <dbReference type="ChEBI" id="CHEBI:83900"/>
        <dbReference type="ChEBI" id="CHEBI:83905"/>
        <dbReference type="ChEBI" id="CHEBI:456216"/>
        <dbReference type="EC" id="6.3.2.13"/>
    </reaction>
</comment>
<comment type="caution">
    <text evidence="18">The sequence shown here is derived from an EMBL/GenBank/DDBJ whole genome shotgun (WGS) entry which is preliminary data.</text>
</comment>
<dbReference type="Pfam" id="PF01225">
    <property type="entry name" value="Mur_ligase"/>
    <property type="match status" value="1"/>
</dbReference>
<feature type="binding site" evidence="13">
    <location>
        <position position="199"/>
    </location>
    <ligand>
        <name>UDP-N-acetyl-alpha-D-muramoyl-L-alanyl-D-glutamate</name>
        <dbReference type="ChEBI" id="CHEBI:83900"/>
    </ligand>
</feature>
<dbReference type="NCBIfam" id="NF001124">
    <property type="entry name" value="PRK00139.1-2"/>
    <property type="match status" value="1"/>
</dbReference>
<dbReference type="Gene3D" id="3.40.1390.10">
    <property type="entry name" value="MurE/MurF, N-terminal domain"/>
    <property type="match status" value="1"/>
</dbReference>
<keyword evidence="13" id="KW-0460">Magnesium</keyword>
<evidence type="ECO:0000259" key="17">
    <source>
        <dbReference type="Pfam" id="PF08245"/>
    </source>
</evidence>
<dbReference type="Proteomes" id="UP000191110">
    <property type="component" value="Unassembled WGS sequence"/>
</dbReference>
<keyword evidence="13" id="KW-0547">Nucleotide-binding</keyword>
<dbReference type="SUPFAM" id="SSF53623">
    <property type="entry name" value="MurD-like peptide ligases, catalytic domain"/>
    <property type="match status" value="1"/>
</dbReference>
<comment type="caution">
    <text evidence="13">Lacks conserved residue(s) required for the propagation of feature annotation.</text>
</comment>
<dbReference type="GO" id="GO:0005737">
    <property type="term" value="C:cytoplasm"/>
    <property type="evidence" value="ECO:0007669"/>
    <property type="project" value="UniProtKB-SubCell"/>
</dbReference>
<dbReference type="Pfam" id="PF02875">
    <property type="entry name" value="Mur_ligase_C"/>
    <property type="match status" value="1"/>
</dbReference>
<dbReference type="NCBIfam" id="NF001126">
    <property type="entry name" value="PRK00139.1-4"/>
    <property type="match status" value="1"/>
</dbReference>
<evidence type="ECO:0000256" key="3">
    <source>
        <dbReference type="ARBA" id="ARBA00022960"/>
    </source>
</evidence>
<dbReference type="SUPFAM" id="SSF63418">
    <property type="entry name" value="MurE/MurF N-terminal domain"/>
    <property type="match status" value="1"/>
</dbReference>
<feature type="binding site" evidence="13">
    <location>
        <position position="38"/>
    </location>
    <ligand>
        <name>UDP-N-acetyl-alpha-D-muramoyl-L-alanyl-D-glutamate</name>
        <dbReference type="ChEBI" id="CHEBI:83900"/>
    </ligand>
</feature>
<keyword evidence="13" id="KW-0963">Cytoplasm</keyword>
<evidence type="ECO:0000256" key="2">
    <source>
        <dbReference type="ARBA" id="ARBA00022618"/>
    </source>
</evidence>
<dbReference type="PANTHER" id="PTHR23135">
    <property type="entry name" value="MUR LIGASE FAMILY MEMBER"/>
    <property type="match status" value="1"/>
</dbReference>
<feature type="short sequence motif" description="Meso-diaminopimelate recognition motif" evidence="13">
    <location>
        <begin position="422"/>
        <end position="425"/>
    </location>
</feature>
<evidence type="ECO:0000259" key="16">
    <source>
        <dbReference type="Pfam" id="PF02875"/>
    </source>
</evidence>
<keyword evidence="13 18" id="KW-0436">Ligase</keyword>
<comment type="PTM">
    <text evidence="13">Carboxylation is probably crucial for Mg(2+) binding and, consequently, for the gamma-phosphate positioning of ATP.</text>
</comment>
<evidence type="ECO:0000256" key="12">
    <source>
        <dbReference type="ARBA" id="ARBA00081560"/>
    </source>
</evidence>